<feature type="compositionally biased region" description="Basic and acidic residues" evidence="1">
    <location>
        <begin position="17"/>
        <end position="29"/>
    </location>
</feature>
<dbReference type="EMBL" id="REGN01000271">
    <property type="protein sequence ID" value="RNA43135.1"/>
    <property type="molecule type" value="Genomic_DNA"/>
</dbReference>
<keyword evidence="3" id="KW-1185">Reference proteome</keyword>
<evidence type="ECO:0000313" key="3">
    <source>
        <dbReference type="Proteomes" id="UP000276133"/>
    </source>
</evidence>
<sequence length="80" mass="9139">MSVNSTRRIISRHKITHDKDPKPTSDYKLAKPQQTPRTKDAEVGPVSQLVAPQTINYLNKEPFNDDVTVEESYPTEDQDQ</sequence>
<reference evidence="2 3" key="1">
    <citation type="journal article" date="2018" name="Sci. Rep.">
        <title>Genomic signatures of local adaptation to the degree of environmental predictability in rotifers.</title>
        <authorList>
            <person name="Franch-Gras L."/>
            <person name="Hahn C."/>
            <person name="Garcia-Roger E.M."/>
            <person name="Carmona M.J."/>
            <person name="Serra M."/>
            <person name="Gomez A."/>
        </authorList>
    </citation>
    <scope>NUCLEOTIDE SEQUENCE [LARGE SCALE GENOMIC DNA]</scope>
    <source>
        <strain evidence="2">HYR1</strain>
    </source>
</reference>
<evidence type="ECO:0000256" key="1">
    <source>
        <dbReference type="SAM" id="MobiDB-lite"/>
    </source>
</evidence>
<gene>
    <name evidence="2" type="ORF">BpHYR1_052613</name>
</gene>
<dbReference type="AlphaFoldDB" id="A0A3M7T5A3"/>
<evidence type="ECO:0000313" key="2">
    <source>
        <dbReference type="EMBL" id="RNA43135.1"/>
    </source>
</evidence>
<proteinExistence type="predicted"/>
<comment type="caution">
    <text evidence="2">The sequence shown here is derived from an EMBL/GenBank/DDBJ whole genome shotgun (WGS) entry which is preliminary data.</text>
</comment>
<feature type="compositionally biased region" description="Acidic residues" evidence="1">
    <location>
        <begin position="67"/>
        <end position="80"/>
    </location>
</feature>
<organism evidence="2 3">
    <name type="scientific">Brachionus plicatilis</name>
    <name type="common">Marine rotifer</name>
    <name type="synonym">Brachionus muelleri</name>
    <dbReference type="NCBI Taxonomy" id="10195"/>
    <lineage>
        <taxon>Eukaryota</taxon>
        <taxon>Metazoa</taxon>
        <taxon>Spiralia</taxon>
        <taxon>Gnathifera</taxon>
        <taxon>Rotifera</taxon>
        <taxon>Eurotatoria</taxon>
        <taxon>Monogononta</taxon>
        <taxon>Pseudotrocha</taxon>
        <taxon>Ploima</taxon>
        <taxon>Brachionidae</taxon>
        <taxon>Brachionus</taxon>
    </lineage>
</organism>
<feature type="region of interest" description="Disordered" evidence="1">
    <location>
        <begin position="1"/>
        <end position="80"/>
    </location>
</feature>
<protein>
    <submittedName>
        <fullName evidence="2">Uncharacterized protein</fullName>
    </submittedName>
</protein>
<dbReference type="Proteomes" id="UP000276133">
    <property type="component" value="Unassembled WGS sequence"/>
</dbReference>
<name>A0A3M7T5A3_BRAPC</name>
<accession>A0A3M7T5A3</accession>